<dbReference type="GO" id="GO:0030003">
    <property type="term" value="P:intracellular monoatomic cation homeostasis"/>
    <property type="evidence" value="ECO:0007669"/>
    <property type="project" value="TreeGrafter"/>
</dbReference>
<feature type="compositionally biased region" description="Polar residues" evidence="7">
    <location>
        <begin position="83"/>
        <end position="93"/>
    </location>
</feature>
<feature type="compositionally biased region" description="Gly residues" evidence="7">
    <location>
        <begin position="314"/>
        <end position="327"/>
    </location>
</feature>
<keyword evidence="4 8" id="KW-1133">Transmembrane helix</keyword>
<evidence type="ECO:0000256" key="2">
    <source>
        <dbReference type="ARBA" id="ARBA00022692"/>
    </source>
</evidence>
<evidence type="ECO:0000256" key="3">
    <source>
        <dbReference type="ARBA" id="ARBA00022792"/>
    </source>
</evidence>
<keyword evidence="3" id="KW-0999">Mitochondrion inner membrane</keyword>
<feature type="region of interest" description="Disordered" evidence="7">
    <location>
        <begin position="130"/>
        <end position="151"/>
    </location>
</feature>
<feature type="compositionally biased region" description="Basic and acidic residues" evidence="7">
    <location>
        <begin position="199"/>
        <end position="216"/>
    </location>
</feature>
<feature type="transmembrane region" description="Helical" evidence="8">
    <location>
        <begin position="615"/>
        <end position="638"/>
    </location>
</feature>
<reference evidence="10" key="1">
    <citation type="submission" date="2021-01" db="EMBL/GenBank/DDBJ databases">
        <authorList>
            <person name="Corre E."/>
            <person name="Pelletier E."/>
            <person name="Niang G."/>
            <person name="Scheremetjew M."/>
            <person name="Finn R."/>
            <person name="Kale V."/>
            <person name="Holt S."/>
            <person name="Cochrane G."/>
            <person name="Meng A."/>
            <person name="Brown T."/>
            <person name="Cohen L."/>
        </authorList>
    </citation>
    <scope>NUCLEOTIDE SEQUENCE</scope>
    <source>
        <strain evidence="10">RCC1871</strain>
    </source>
</reference>
<dbReference type="GO" id="GO:0043022">
    <property type="term" value="F:ribosome binding"/>
    <property type="evidence" value="ECO:0007669"/>
    <property type="project" value="InterPro"/>
</dbReference>
<dbReference type="InterPro" id="IPR033122">
    <property type="entry name" value="LETM1-like_RBD"/>
</dbReference>
<dbReference type="Pfam" id="PF07766">
    <property type="entry name" value="LETM1_RBD"/>
    <property type="match status" value="1"/>
</dbReference>
<proteinExistence type="predicted"/>
<gene>
    <name evidence="10" type="ORF">CROS1456_LOCUS6081</name>
</gene>
<evidence type="ECO:0000256" key="6">
    <source>
        <dbReference type="ARBA" id="ARBA00023136"/>
    </source>
</evidence>
<dbReference type="InterPro" id="IPR044202">
    <property type="entry name" value="LETM1/MDM38-like"/>
</dbReference>
<sequence>MMRCGRVGASARTSTTHQQIRAERVQERLRCPATTSETKSLAAATRPTSRRGRGRAWRRVGASSPSSGSSQAPPSGALDSLTEDGTNVQVSAESESRLRYLEALVTLRTLYRTYLRARYWVEQPRPLLMSHPEMSGKDEKESQGGPADQESLDEDEALAFALDALAEMALTSDQLSTQLCNVPGGFSAVLQTLSQPEGAGEKADGDDGKKKGVPSPERRVMAFGNALLEELASRLDEELEALPFATKKEAWAAVRKLITDEIPEEGEEDYDMVARESRASPRVKRSILQGQKAFRRVRRAEKAAERLVERVRSGGEGGDETGGGGEPGLNATKAASYAKGVWIRLNGGGKTGLDAVPLPEDLPRPARISGEARRAFSLGSPSEIISISVDKLDKELKVASKVREAKLRSAGVLERARMASLPDDSGTSSSLKEAEENVNNLRMELALKTLQLELRLVFEYLEKEALQIIDENGNFLPWRRGSSEELTLLVAEYALLDRKTTSLAQYDLVALSREGRDLVAELATDVPDLRMRLGITDNEVVYMSLDTRIKNLVLIAEDSVQKVRDSFVFMGTGSKLLVTDITTCGKLFWRALLGGTLQPREVETLRRTARDVLTFVPFIVILILPITPVGHVLVFSFIQQNFPALFPSQFTSARQKSMRRYEDLKKQLDSVMEQEGLKWREEQFNRAVEAVEALTANVTKEGGEAKQQISLLGVEEGLADDK</sequence>
<comment type="subcellular location">
    <subcellularLocation>
        <location evidence="1">Mitochondrion inner membrane</location>
        <topology evidence="1">Single-pass membrane protein</topology>
    </subcellularLocation>
</comment>
<evidence type="ECO:0000256" key="1">
    <source>
        <dbReference type="ARBA" id="ARBA00004434"/>
    </source>
</evidence>
<organism evidence="10">
    <name type="scientific">Chloropicon roscoffensis</name>
    <dbReference type="NCBI Taxonomy" id="1461544"/>
    <lineage>
        <taxon>Eukaryota</taxon>
        <taxon>Viridiplantae</taxon>
        <taxon>Chlorophyta</taxon>
        <taxon>Chloropicophyceae</taxon>
        <taxon>Chloropicales</taxon>
        <taxon>Chloropicaceae</taxon>
        <taxon>Chloropicon</taxon>
    </lineage>
</organism>
<keyword evidence="5" id="KW-0496">Mitochondrion</keyword>
<feature type="region of interest" description="Disordered" evidence="7">
    <location>
        <begin position="1"/>
        <end position="93"/>
    </location>
</feature>
<feature type="compositionally biased region" description="Low complexity" evidence="7">
    <location>
        <begin position="59"/>
        <end position="77"/>
    </location>
</feature>
<dbReference type="EMBL" id="HBHZ01007841">
    <property type="protein sequence ID" value="CAE0192991.1"/>
    <property type="molecule type" value="Transcribed_RNA"/>
</dbReference>
<dbReference type="GO" id="GO:0005743">
    <property type="term" value="C:mitochondrial inner membrane"/>
    <property type="evidence" value="ECO:0007669"/>
    <property type="project" value="UniProtKB-SubCell"/>
</dbReference>
<feature type="compositionally biased region" description="Basic residues" evidence="7">
    <location>
        <begin position="48"/>
        <end position="58"/>
    </location>
</feature>
<name>A0A7S3CDW8_9CHLO</name>
<evidence type="ECO:0000313" key="10">
    <source>
        <dbReference type="EMBL" id="CAE0192991.1"/>
    </source>
</evidence>
<keyword evidence="2 8" id="KW-0812">Transmembrane</keyword>
<evidence type="ECO:0000256" key="4">
    <source>
        <dbReference type="ARBA" id="ARBA00022989"/>
    </source>
</evidence>
<keyword evidence="6 8" id="KW-0472">Membrane</keyword>
<evidence type="ECO:0000256" key="5">
    <source>
        <dbReference type="ARBA" id="ARBA00023128"/>
    </source>
</evidence>
<dbReference type="PANTHER" id="PTHR14009">
    <property type="entry name" value="LEUCINE ZIPPER-EF-HAND CONTAINING TRANSMEMBRANE PROTEIN"/>
    <property type="match status" value="1"/>
</dbReference>
<evidence type="ECO:0000259" key="9">
    <source>
        <dbReference type="Pfam" id="PF07766"/>
    </source>
</evidence>
<evidence type="ECO:0000256" key="7">
    <source>
        <dbReference type="SAM" id="MobiDB-lite"/>
    </source>
</evidence>
<dbReference type="PANTHER" id="PTHR14009:SF1">
    <property type="entry name" value="MITOCHONDRIAL PROTON_CALCIUM EXCHANGER PROTEIN"/>
    <property type="match status" value="1"/>
</dbReference>
<evidence type="ECO:0000256" key="8">
    <source>
        <dbReference type="SAM" id="Phobius"/>
    </source>
</evidence>
<feature type="region of interest" description="Disordered" evidence="7">
    <location>
        <begin position="309"/>
        <end position="329"/>
    </location>
</feature>
<feature type="compositionally biased region" description="Basic and acidic residues" evidence="7">
    <location>
        <begin position="20"/>
        <end position="30"/>
    </location>
</feature>
<feature type="domain" description="Letm1 RBD" evidence="9">
    <location>
        <begin position="597"/>
        <end position="672"/>
    </location>
</feature>
<accession>A0A7S3CDW8</accession>
<feature type="region of interest" description="Disordered" evidence="7">
    <location>
        <begin position="196"/>
        <end position="216"/>
    </location>
</feature>
<dbReference type="AlphaFoldDB" id="A0A7S3CDW8"/>
<protein>
    <recommendedName>
        <fullName evidence="9">Letm1 RBD domain-containing protein</fullName>
    </recommendedName>
</protein>